<feature type="domain" description="Band 7" evidence="2">
    <location>
        <begin position="148"/>
        <end position="425"/>
    </location>
</feature>
<dbReference type="Pfam" id="PF01145">
    <property type="entry name" value="Band_7"/>
    <property type="match status" value="1"/>
</dbReference>
<dbReference type="EMBL" id="JARVCO010000010">
    <property type="protein sequence ID" value="MDZ8118873.1"/>
    <property type="molecule type" value="Genomic_DNA"/>
</dbReference>
<keyword evidence="1" id="KW-1133">Transmembrane helix</keyword>
<gene>
    <name evidence="3" type="ORF">P9H32_09555</name>
</gene>
<evidence type="ECO:0000259" key="2">
    <source>
        <dbReference type="Pfam" id="PF01145"/>
    </source>
</evidence>
<evidence type="ECO:0000256" key="1">
    <source>
        <dbReference type="SAM" id="Phobius"/>
    </source>
</evidence>
<reference evidence="3 4" key="1">
    <citation type="journal article" date="2024" name="Appl. Environ. Microbiol.">
        <title>Pontiella agarivorans sp. nov., a novel marine anaerobic bacterium capable of degrading macroalgal polysaccharides and fixing nitrogen.</title>
        <authorList>
            <person name="Liu N."/>
            <person name="Kivenson V."/>
            <person name="Peng X."/>
            <person name="Cui Z."/>
            <person name="Lankiewicz T.S."/>
            <person name="Gosselin K.M."/>
            <person name="English C.J."/>
            <person name="Blair E.M."/>
            <person name="O'Malley M.A."/>
            <person name="Valentine D.L."/>
        </authorList>
    </citation>
    <scope>NUCLEOTIDE SEQUENCE [LARGE SCALE GENOMIC DNA]</scope>
    <source>
        <strain evidence="3 4">NLcol2</strain>
    </source>
</reference>
<keyword evidence="4" id="KW-1185">Reference proteome</keyword>
<accession>A0ABU5MXL0</accession>
<dbReference type="InterPro" id="IPR001107">
    <property type="entry name" value="Band_7"/>
</dbReference>
<proteinExistence type="predicted"/>
<dbReference type="Proteomes" id="UP001290861">
    <property type="component" value="Unassembled WGS sequence"/>
</dbReference>
<sequence length="570" mass="62810">MKISGKGITGLIGSLIFIIGGIAIMFIWGFCRFYVGPNEMAIITAKVGESLEPGQILAKPGQKGIQEEPLGEGRHFRFPLFYEWEIEEVIIIDPGKVGIVTSKVGEKLSTGEFIAERGQKGIWRNVLGPGKYRMNPYGYNVEIVDAISIPIGYAGVITSRSGGQAPSGQFAGNGQKGVRKDVLQPGLYYVNPQAYKVDVLEVGINQVSLLGQDGSKVVTKARQLGQNQALNVLQSNMLEKQEQKRADYFSKRARSFLPPKRGQEVNFAAGKKVKQIAPASLDEGEINLAELVSFPSRDGFEISLDMTLEFELDPGDIAGIYRRYGDLPAVVDKIIMPQITSISRNKGSEYRAKDFIVGEGREKFQDDLTESLELELGEKDIRVYNALIRHVEVPDEIRAPIQQASIAVEQDLTNKERQNTARKEAQLNTELSLIQQRGEQVMQETEKLKAEIAADLQKQVATIQAETLKKEAEVRKATAAINADKVRVLGQAEATALEKVDGEKAKGLQLKTAAFNDSLAYSQWIFADRLNPEMKINIIHAGEGTLWTDLEKTGFAELGGAELLKTGKKQ</sequence>
<name>A0ABU5MXL0_9BACT</name>
<organism evidence="3 4">
    <name type="scientific">Pontiella agarivorans</name>
    <dbReference type="NCBI Taxonomy" id="3038953"/>
    <lineage>
        <taxon>Bacteria</taxon>
        <taxon>Pseudomonadati</taxon>
        <taxon>Kiritimatiellota</taxon>
        <taxon>Kiritimatiellia</taxon>
        <taxon>Kiritimatiellales</taxon>
        <taxon>Pontiellaceae</taxon>
        <taxon>Pontiella</taxon>
    </lineage>
</organism>
<protein>
    <submittedName>
        <fullName evidence="3">SPFH domain-containing protein</fullName>
    </submittedName>
</protein>
<feature type="transmembrane region" description="Helical" evidence="1">
    <location>
        <begin position="7"/>
        <end position="30"/>
    </location>
</feature>
<keyword evidence="1" id="KW-0472">Membrane</keyword>
<evidence type="ECO:0000313" key="3">
    <source>
        <dbReference type="EMBL" id="MDZ8118873.1"/>
    </source>
</evidence>
<dbReference type="RefSeq" id="WP_322608666.1">
    <property type="nucleotide sequence ID" value="NZ_JARVCO010000010.1"/>
</dbReference>
<comment type="caution">
    <text evidence="3">The sequence shown here is derived from an EMBL/GenBank/DDBJ whole genome shotgun (WGS) entry which is preliminary data.</text>
</comment>
<keyword evidence="1" id="KW-0812">Transmembrane</keyword>
<evidence type="ECO:0000313" key="4">
    <source>
        <dbReference type="Proteomes" id="UP001290861"/>
    </source>
</evidence>